<proteinExistence type="predicted"/>
<evidence type="ECO:0000313" key="9">
    <source>
        <dbReference type="Proteomes" id="UP001289066"/>
    </source>
</evidence>
<evidence type="ECO:0000256" key="4">
    <source>
        <dbReference type="ARBA" id="ARBA00022692"/>
    </source>
</evidence>
<dbReference type="Proteomes" id="UP001289066">
    <property type="component" value="Unassembled WGS sequence"/>
</dbReference>
<dbReference type="AlphaFoldDB" id="A0AAW9J2A2"/>
<evidence type="ECO:0000256" key="2">
    <source>
        <dbReference type="ARBA" id="ARBA00022448"/>
    </source>
</evidence>
<evidence type="ECO:0000256" key="6">
    <source>
        <dbReference type="ARBA" id="ARBA00023136"/>
    </source>
</evidence>
<dbReference type="GO" id="GO:0005886">
    <property type="term" value="C:plasma membrane"/>
    <property type="evidence" value="ECO:0007669"/>
    <property type="project" value="UniProtKB-SubCell"/>
</dbReference>
<protein>
    <submittedName>
        <fullName evidence="8">Sugar ABC transporter permease</fullName>
    </submittedName>
</protein>
<dbReference type="EMBL" id="WNVG01000121">
    <property type="protein sequence ID" value="MDZ5033977.1"/>
    <property type="molecule type" value="Genomic_DNA"/>
</dbReference>
<dbReference type="PANTHER" id="PTHR30193">
    <property type="entry name" value="ABC TRANSPORTER PERMEASE PROTEIN"/>
    <property type="match status" value="1"/>
</dbReference>
<feature type="transmembrane region" description="Helical" evidence="7">
    <location>
        <begin position="23"/>
        <end position="43"/>
    </location>
</feature>
<organism evidence="8 9">
    <name type="scientific">Clostridium perfringens</name>
    <dbReference type="NCBI Taxonomy" id="1502"/>
    <lineage>
        <taxon>Bacteria</taxon>
        <taxon>Bacillati</taxon>
        <taxon>Bacillota</taxon>
        <taxon>Clostridia</taxon>
        <taxon>Eubacteriales</taxon>
        <taxon>Clostridiaceae</taxon>
        <taxon>Clostridium</taxon>
    </lineage>
</organism>
<evidence type="ECO:0000313" key="8">
    <source>
        <dbReference type="EMBL" id="MDZ5033977.1"/>
    </source>
</evidence>
<dbReference type="InterPro" id="IPR035906">
    <property type="entry name" value="MetI-like_sf"/>
</dbReference>
<keyword evidence="2" id="KW-0813">Transport</keyword>
<dbReference type="RefSeq" id="WP_416173753.1">
    <property type="nucleotide sequence ID" value="NZ_WNVG01000121.1"/>
</dbReference>
<comment type="caution">
    <text evidence="8">The sequence shown here is derived from an EMBL/GenBank/DDBJ whole genome shotgun (WGS) entry which is preliminary data.</text>
</comment>
<feature type="non-terminal residue" evidence="8">
    <location>
        <position position="82"/>
    </location>
</feature>
<evidence type="ECO:0000256" key="7">
    <source>
        <dbReference type="SAM" id="Phobius"/>
    </source>
</evidence>
<dbReference type="Gene3D" id="1.10.3720.10">
    <property type="entry name" value="MetI-like"/>
    <property type="match status" value="1"/>
</dbReference>
<dbReference type="SUPFAM" id="SSF161098">
    <property type="entry name" value="MetI-like"/>
    <property type="match status" value="1"/>
</dbReference>
<evidence type="ECO:0000256" key="3">
    <source>
        <dbReference type="ARBA" id="ARBA00022475"/>
    </source>
</evidence>
<gene>
    <name evidence="8" type="ORF">GNF81_14615</name>
</gene>
<sequence length="82" mass="9715">MKEKIQNLKNKGGFLGWLFNFPYIAYSVIFFLIPLVWAFWLSMTDWNLMSKNKNFVGFDNFTALFSDPRVKAAFINSFKYLI</sequence>
<accession>A0AAW9J2A2</accession>
<comment type="subcellular location">
    <subcellularLocation>
        <location evidence="1">Cell membrane</location>
        <topology evidence="1">Multi-pass membrane protein</topology>
    </subcellularLocation>
</comment>
<dbReference type="PANTHER" id="PTHR30193:SF37">
    <property type="entry name" value="INNER MEMBRANE ABC TRANSPORTER PERMEASE PROTEIN YCJO"/>
    <property type="match status" value="1"/>
</dbReference>
<evidence type="ECO:0000256" key="1">
    <source>
        <dbReference type="ARBA" id="ARBA00004651"/>
    </source>
</evidence>
<keyword evidence="6 7" id="KW-0472">Membrane</keyword>
<keyword evidence="5 7" id="KW-1133">Transmembrane helix</keyword>
<dbReference type="InterPro" id="IPR051393">
    <property type="entry name" value="ABC_transporter_permease"/>
</dbReference>
<evidence type="ECO:0000256" key="5">
    <source>
        <dbReference type="ARBA" id="ARBA00022989"/>
    </source>
</evidence>
<keyword evidence="4 7" id="KW-0812">Transmembrane</keyword>
<name>A0AAW9J2A2_CLOPF</name>
<reference evidence="8" key="1">
    <citation type="submission" date="2019-11" db="EMBL/GenBank/DDBJ databases">
        <title>Characterization of Clostridium perfringens isolates from swine manure treated agricultural soils.</title>
        <authorList>
            <person name="Wushke S.T."/>
        </authorList>
    </citation>
    <scope>NUCLEOTIDE SEQUENCE</scope>
    <source>
        <strain evidence="8">X15</strain>
    </source>
</reference>
<keyword evidence="3" id="KW-1003">Cell membrane</keyword>